<protein>
    <submittedName>
        <fullName evidence="2">Uncharacterized protein</fullName>
    </submittedName>
</protein>
<name>A0AAW7ZBU6_9FIRM</name>
<keyword evidence="3" id="KW-1185">Reference proteome</keyword>
<dbReference type="Proteomes" id="UP001172911">
    <property type="component" value="Unassembled WGS sequence"/>
</dbReference>
<sequence>MFKEIQELRELCEVEIKNLRREILMLRGNIFLRWDAKGYIQKAEAKVEMLHELLVKLETLAEQITPVVTDIKNIVGLQIKEK</sequence>
<evidence type="ECO:0000313" key="2">
    <source>
        <dbReference type="EMBL" id="MDO7786700.1"/>
    </source>
</evidence>
<gene>
    <name evidence="2" type="ORF">P6N53_05615</name>
</gene>
<dbReference type="EMBL" id="JARPTC010000007">
    <property type="protein sequence ID" value="MDO7786700.1"/>
    <property type="molecule type" value="Genomic_DNA"/>
</dbReference>
<reference evidence="2" key="1">
    <citation type="journal article" date="2023" name="J. Hazard. Mater.">
        <title>Anaerobic biodegradation of pyrene and benzo[a]pyrene by a new sulfate-reducing Desulforamulus aquiferis strain DSA.</title>
        <authorList>
            <person name="Zhang Z."/>
            <person name="Sun J."/>
            <person name="Gong X."/>
            <person name="Wang C."/>
            <person name="Wang H."/>
        </authorList>
    </citation>
    <scope>NUCLEOTIDE SEQUENCE</scope>
    <source>
        <strain evidence="2">DSA</strain>
    </source>
</reference>
<feature type="coiled-coil region" evidence="1">
    <location>
        <begin position="2"/>
        <end position="60"/>
    </location>
</feature>
<evidence type="ECO:0000313" key="3">
    <source>
        <dbReference type="Proteomes" id="UP001172911"/>
    </source>
</evidence>
<accession>A0AAW7ZBU6</accession>
<proteinExistence type="predicted"/>
<dbReference type="RefSeq" id="WP_304541782.1">
    <property type="nucleotide sequence ID" value="NZ_JARPTC010000007.1"/>
</dbReference>
<reference evidence="2" key="2">
    <citation type="submission" date="2023-03" db="EMBL/GenBank/DDBJ databases">
        <authorList>
            <person name="Zhang Z."/>
        </authorList>
    </citation>
    <scope>NUCLEOTIDE SEQUENCE</scope>
    <source>
        <strain evidence="2">DSA</strain>
    </source>
</reference>
<keyword evidence="1" id="KW-0175">Coiled coil</keyword>
<evidence type="ECO:0000256" key="1">
    <source>
        <dbReference type="SAM" id="Coils"/>
    </source>
</evidence>
<dbReference type="AlphaFoldDB" id="A0AAW7ZBU6"/>
<comment type="caution">
    <text evidence="2">The sequence shown here is derived from an EMBL/GenBank/DDBJ whole genome shotgun (WGS) entry which is preliminary data.</text>
</comment>
<organism evidence="2 3">
    <name type="scientific">Desulforamulus aquiferis</name>
    <dbReference type="NCBI Taxonomy" id="1397668"/>
    <lineage>
        <taxon>Bacteria</taxon>
        <taxon>Bacillati</taxon>
        <taxon>Bacillota</taxon>
        <taxon>Clostridia</taxon>
        <taxon>Eubacteriales</taxon>
        <taxon>Peptococcaceae</taxon>
        <taxon>Desulforamulus</taxon>
    </lineage>
</organism>